<sequence>MQLLQPSLGKSALASLLSILALALLLFPSFTLGKTPTPRSLKATDYDNKLVKDRFASRFSRPNLQELLRDADIPSPPPIGEFSVAKPKRKHYVPLNPLLIHPSVGQVITFDLVRSSTHLQKRGRKYTLARKIQNVFMSFIIALVQIFMAMFGWVKDKVAMTILIDVIFTIIVGFLTAGAGAFIGTLAYMLASGLSAIVANEAVAAMDAKEQGTWVDWATFEKTAPERWASDMAVFAFAFAGAFVFQMVGKVGGLVVMKAFFQKASRVIGRIGGVALSPVTVPIKWAFKTLDNRLGNALSKGAKSGWQGVKGGWKGFNNRLDDITYLGTKALDKTRQVTYSRGKSLVNGVKGLGKKTPDGALIKAEADMTRKSMSAVNHNPTDAFSAKVANLREKFNAPKLPDDPYANPSLRFIGKDANAIDMLNPPGIWKTIKGNTPRVWFKKVKPGENPTWKNNLPRFGAPFRSSAAEETIANGYSKAYRRLSRAEKATPEGLALKADMQFMEERLALITRHKLLEMTKREVFTALKMNTLLGGAFSFIMWVNSQVEIDKMTMKDMDPWYVTSHMVYPVTVEDSGDTPGGVQWYVSKLPGINDESQPIKAKDEAIKMTSDLKEPFPGAIRLDTLEPPPEAKTLNAGYIKQVTIGKPDEILGLTVSFNTEVDQVMVSNMFGAAMTLGLMPGNKPNDPLIFGLLFWSKQLDDGFYIKYFPSNDTLLSFDGLDRPIRNFASKDGVLLQGQTMPKPPSASLIEAYQKALYTEQHEPGPDGQVHYDWASISSVASSIEAYKSSLGAAPTMSDGKLDVDVNGAHLTLRQPVASSTADDSAAAKPTAQPGASVSEDPNGSTEPSATPPPNKNTASG</sequence>
<reference evidence="5" key="1">
    <citation type="journal article" date="2018" name="Nat. Microbiol.">
        <title>Leveraging single-cell genomics to expand the fungal tree of life.</title>
        <authorList>
            <person name="Ahrendt S.R."/>
            <person name="Quandt C.A."/>
            <person name="Ciobanu D."/>
            <person name="Clum A."/>
            <person name="Salamov A."/>
            <person name="Andreopoulos B."/>
            <person name="Cheng J.F."/>
            <person name="Woyke T."/>
            <person name="Pelin A."/>
            <person name="Henrissat B."/>
            <person name="Reynolds N.K."/>
            <person name="Benny G.L."/>
            <person name="Smith M.E."/>
            <person name="James T.Y."/>
            <person name="Grigoriev I.V."/>
        </authorList>
    </citation>
    <scope>NUCLEOTIDE SEQUENCE [LARGE SCALE GENOMIC DNA]</scope>
</reference>
<feature type="signal peptide" evidence="3">
    <location>
        <begin position="1"/>
        <end position="33"/>
    </location>
</feature>
<feature type="transmembrane region" description="Helical" evidence="2">
    <location>
        <begin position="166"/>
        <end position="191"/>
    </location>
</feature>
<evidence type="ECO:0000256" key="2">
    <source>
        <dbReference type="SAM" id="Phobius"/>
    </source>
</evidence>
<organism evidence="4 5">
    <name type="scientific">Piptocephalis cylindrospora</name>
    <dbReference type="NCBI Taxonomy" id="1907219"/>
    <lineage>
        <taxon>Eukaryota</taxon>
        <taxon>Fungi</taxon>
        <taxon>Fungi incertae sedis</taxon>
        <taxon>Zoopagomycota</taxon>
        <taxon>Zoopagomycotina</taxon>
        <taxon>Zoopagomycetes</taxon>
        <taxon>Zoopagales</taxon>
        <taxon>Piptocephalidaceae</taxon>
        <taxon>Piptocephalis</taxon>
    </lineage>
</organism>
<evidence type="ECO:0000313" key="4">
    <source>
        <dbReference type="EMBL" id="RKP13791.1"/>
    </source>
</evidence>
<keyword evidence="2" id="KW-0472">Membrane</keyword>
<keyword evidence="3" id="KW-0732">Signal</keyword>
<dbReference type="EMBL" id="KZ987943">
    <property type="protein sequence ID" value="RKP13791.1"/>
    <property type="molecule type" value="Genomic_DNA"/>
</dbReference>
<keyword evidence="2" id="KW-1133">Transmembrane helix</keyword>
<feature type="compositionally biased region" description="Low complexity" evidence="1">
    <location>
        <begin position="817"/>
        <end position="827"/>
    </location>
</feature>
<dbReference type="Proteomes" id="UP000267251">
    <property type="component" value="Unassembled WGS sequence"/>
</dbReference>
<keyword evidence="5" id="KW-1185">Reference proteome</keyword>
<gene>
    <name evidence="4" type="ORF">BJ684DRAFT_19748</name>
</gene>
<feature type="transmembrane region" description="Helical" evidence="2">
    <location>
        <begin position="232"/>
        <end position="256"/>
    </location>
</feature>
<name>A0A4P9Y6C9_9FUNG</name>
<keyword evidence="2" id="KW-0812">Transmembrane</keyword>
<feature type="transmembrane region" description="Helical" evidence="2">
    <location>
        <begin position="135"/>
        <end position="154"/>
    </location>
</feature>
<evidence type="ECO:0000313" key="5">
    <source>
        <dbReference type="Proteomes" id="UP000267251"/>
    </source>
</evidence>
<feature type="region of interest" description="Disordered" evidence="1">
    <location>
        <begin position="814"/>
        <end position="860"/>
    </location>
</feature>
<feature type="compositionally biased region" description="Polar residues" evidence="1">
    <location>
        <begin position="833"/>
        <end position="848"/>
    </location>
</feature>
<feature type="chain" id="PRO_5020929245" evidence="3">
    <location>
        <begin position="34"/>
        <end position="860"/>
    </location>
</feature>
<protein>
    <submittedName>
        <fullName evidence="4">Uncharacterized protein</fullName>
    </submittedName>
</protein>
<accession>A0A4P9Y6C9</accession>
<evidence type="ECO:0000256" key="3">
    <source>
        <dbReference type="SAM" id="SignalP"/>
    </source>
</evidence>
<proteinExistence type="predicted"/>
<evidence type="ECO:0000256" key="1">
    <source>
        <dbReference type="SAM" id="MobiDB-lite"/>
    </source>
</evidence>
<dbReference type="OrthoDB" id="10521723at2759"/>
<dbReference type="AlphaFoldDB" id="A0A4P9Y6C9"/>